<protein>
    <recommendedName>
        <fullName evidence="1">NAD(P)-binding domain-containing protein</fullName>
    </recommendedName>
</protein>
<proteinExistence type="predicted"/>
<dbReference type="KEGG" id="chu:CHU_2088"/>
<dbReference type="Pfam" id="PF13460">
    <property type="entry name" value="NAD_binding_10"/>
    <property type="match status" value="1"/>
</dbReference>
<dbReference type="OrthoDB" id="2149806at2"/>
<dbReference type="PANTHER" id="PTHR43162:SF1">
    <property type="entry name" value="PRESTALK A DIFFERENTIATION PROTEIN A"/>
    <property type="match status" value="1"/>
</dbReference>
<dbReference type="Proteomes" id="UP000001822">
    <property type="component" value="Chromosome"/>
</dbReference>
<dbReference type="InterPro" id="IPR036291">
    <property type="entry name" value="NAD(P)-bd_dom_sf"/>
</dbReference>
<dbReference type="PANTHER" id="PTHR43162">
    <property type="match status" value="1"/>
</dbReference>
<sequence length="296" mass="31880">MKYVITGSLGNISKPLTQKLVAAGHTVTVISSHEDRKAAIEALGAKAAIGSIQDVDFLTKTFAGADAVYTMVPPIFTASDWKKHIGDTGEIYAQAIKAAAIKHVVNLSSIGAQMPEGCGPVSGIYRVEQAFNTLSDVNIIHLRPGNFYTNFYANIGMIKHSNIIGGNYGNNTSVVFVHPADIAAAAAEELTALTFKGHTVRYIVSDERTTTEVAKILGTAVGKPELPWIDFKDEDSLGGMIGAGLPEEVAKNYVEMGKAVREGAMFEDYYKHKSEVKASKTKLEDFAKEFATAYKQ</sequence>
<dbReference type="SMR" id="A0A6N4SSM2"/>
<dbReference type="AlphaFoldDB" id="A0A6N4SSM2"/>
<dbReference type="InterPro" id="IPR016040">
    <property type="entry name" value="NAD(P)-bd_dom"/>
</dbReference>
<dbReference type="RefSeq" id="WP_011585468.1">
    <property type="nucleotide sequence ID" value="NC_008255.1"/>
</dbReference>
<gene>
    <name evidence="2" type="ordered locus">CHU_2088</name>
</gene>
<dbReference type="EMBL" id="CP000383">
    <property type="protein sequence ID" value="ABG59351.1"/>
    <property type="molecule type" value="Genomic_DNA"/>
</dbReference>
<evidence type="ECO:0000313" key="2">
    <source>
        <dbReference type="EMBL" id="ABG59351.1"/>
    </source>
</evidence>
<dbReference type="SUPFAM" id="SSF51735">
    <property type="entry name" value="NAD(P)-binding Rossmann-fold domains"/>
    <property type="match status" value="1"/>
</dbReference>
<dbReference type="Gene3D" id="3.90.25.10">
    <property type="entry name" value="UDP-galactose 4-epimerase, domain 1"/>
    <property type="match status" value="1"/>
</dbReference>
<evidence type="ECO:0000313" key="3">
    <source>
        <dbReference type="Proteomes" id="UP000001822"/>
    </source>
</evidence>
<dbReference type="InterPro" id="IPR051604">
    <property type="entry name" value="Ergot_Alk_Oxidoreductase"/>
</dbReference>
<name>A0A6N4SSM2_CYTH3</name>
<keyword evidence="3" id="KW-1185">Reference proteome</keyword>
<organism evidence="2 3">
    <name type="scientific">Cytophaga hutchinsonii (strain ATCC 33406 / DSM 1761 / CIP 103989 / NBRC 15051 / NCIMB 9469 / D465)</name>
    <dbReference type="NCBI Taxonomy" id="269798"/>
    <lineage>
        <taxon>Bacteria</taxon>
        <taxon>Pseudomonadati</taxon>
        <taxon>Bacteroidota</taxon>
        <taxon>Cytophagia</taxon>
        <taxon>Cytophagales</taxon>
        <taxon>Cytophagaceae</taxon>
        <taxon>Cytophaga</taxon>
    </lineage>
</organism>
<evidence type="ECO:0000259" key="1">
    <source>
        <dbReference type="Pfam" id="PF13460"/>
    </source>
</evidence>
<feature type="domain" description="NAD(P)-binding" evidence="1">
    <location>
        <begin position="7"/>
        <end position="115"/>
    </location>
</feature>
<reference evidence="2 3" key="1">
    <citation type="journal article" date="2007" name="Appl. Environ. Microbiol.">
        <title>Genome sequence of the cellulolytic gliding bacterium Cytophaga hutchinsonii.</title>
        <authorList>
            <person name="Xie G."/>
            <person name="Bruce D.C."/>
            <person name="Challacombe J.F."/>
            <person name="Chertkov O."/>
            <person name="Detter J.C."/>
            <person name="Gilna P."/>
            <person name="Han C.S."/>
            <person name="Lucas S."/>
            <person name="Misra M."/>
            <person name="Myers G.L."/>
            <person name="Richardson P."/>
            <person name="Tapia R."/>
            <person name="Thayer N."/>
            <person name="Thompson L.S."/>
            <person name="Brettin T.S."/>
            <person name="Henrissat B."/>
            <person name="Wilson D.B."/>
            <person name="McBride M.J."/>
        </authorList>
    </citation>
    <scope>NUCLEOTIDE SEQUENCE [LARGE SCALE GENOMIC DNA]</scope>
    <source>
        <strain evidence="3">ATCC 33406 / DSM 1761 / CIP 103989 / NBRC 15051 / NCIMB 9469 / D465</strain>
    </source>
</reference>
<accession>A0A6N4SSM2</accession>
<dbReference type="Gene3D" id="3.40.50.720">
    <property type="entry name" value="NAD(P)-binding Rossmann-like Domain"/>
    <property type="match status" value="1"/>
</dbReference>